<dbReference type="Proteomes" id="UP000095283">
    <property type="component" value="Unplaced"/>
</dbReference>
<reference evidence="2" key="1">
    <citation type="submission" date="2016-11" db="UniProtKB">
        <authorList>
            <consortium name="WormBaseParasite"/>
        </authorList>
    </citation>
    <scope>IDENTIFICATION</scope>
</reference>
<evidence type="ECO:0000313" key="1">
    <source>
        <dbReference type="Proteomes" id="UP000095283"/>
    </source>
</evidence>
<sequence>MFLIDFWLVRCILIYRQKI</sequence>
<accession>A0A1I7WEP2</accession>
<organism evidence="1 2">
    <name type="scientific">Heterorhabditis bacteriophora</name>
    <name type="common">Entomopathogenic nematode worm</name>
    <dbReference type="NCBI Taxonomy" id="37862"/>
    <lineage>
        <taxon>Eukaryota</taxon>
        <taxon>Metazoa</taxon>
        <taxon>Ecdysozoa</taxon>
        <taxon>Nematoda</taxon>
        <taxon>Chromadorea</taxon>
        <taxon>Rhabditida</taxon>
        <taxon>Rhabditina</taxon>
        <taxon>Rhabditomorpha</taxon>
        <taxon>Strongyloidea</taxon>
        <taxon>Heterorhabditidae</taxon>
        <taxon>Heterorhabditis</taxon>
    </lineage>
</organism>
<keyword evidence="1" id="KW-1185">Reference proteome</keyword>
<proteinExistence type="predicted"/>
<protein>
    <submittedName>
        <fullName evidence="2">Uncharacterized protein</fullName>
    </submittedName>
</protein>
<evidence type="ECO:0000313" key="2">
    <source>
        <dbReference type="WBParaSite" id="Hba_03434"/>
    </source>
</evidence>
<name>A0A1I7WEP2_HETBA</name>
<dbReference type="AlphaFoldDB" id="A0A1I7WEP2"/>
<dbReference type="WBParaSite" id="Hba_03434">
    <property type="protein sequence ID" value="Hba_03434"/>
    <property type="gene ID" value="Hba_03434"/>
</dbReference>